<dbReference type="HAMAP" id="MF_01310">
    <property type="entry name" value="Ribosomal_uS11"/>
    <property type="match status" value="1"/>
</dbReference>
<comment type="similarity">
    <text evidence="1 6">Belongs to the universal ribosomal protein uS11 family.</text>
</comment>
<dbReference type="SUPFAM" id="SSF53137">
    <property type="entry name" value="Translational machinery components"/>
    <property type="match status" value="1"/>
</dbReference>
<proteinExistence type="inferred from homology"/>
<dbReference type="EMBL" id="MFEN01000020">
    <property type="protein sequence ID" value="OGE84281.1"/>
    <property type="molecule type" value="Genomic_DNA"/>
</dbReference>
<dbReference type="GO" id="GO:0019843">
    <property type="term" value="F:rRNA binding"/>
    <property type="evidence" value="ECO:0007669"/>
    <property type="project" value="UniProtKB-UniRule"/>
</dbReference>
<dbReference type="PIRSF" id="PIRSF002131">
    <property type="entry name" value="Ribosomal_S11"/>
    <property type="match status" value="1"/>
</dbReference>
<dbReference type="InterPro" id="IPR001971">
    <property type="entry name" value="Ribosomal_uS11"/>
</dbReference>
<organism evidence="8 9">
    <name type="scientific">Candidatus Doudnabacteria bacterium RIFCSPHIGHO2_01_FULL_49_9</name>
    <dbReference type="NCBI Taxonomy" id="1817827"/>
    <lineage>
        <taxon>Bacteria</taxon>
        <taxon>Candidatus Doudnaibacteriota</taxon>
    </lineage>
</organism>
<evidence type="ECO:0000256" key="5">
    <source>
        <dbReference type="ARBA" id="ARBA00023274"/>
    </source>
</evidence>
<dbReference type="NCBIfam" id="NF003698">
    <property type="entry name" value="PRK05309.1"/>
    <property type="match status" value="1"/>
</dbReference>
<name>A0A1F5P334_9BACT</name>
<dbReference type="Proteomes" id="UP000176339">
    <property type="component" value="Unassembled WGS sequence"/>
</dbReference>
<dbReference type="PANTHER" id="PTHR11759">
    <property type="entry name" value="40S RIBOSOMAL PROTEIN S14/30S RIBOSOMAL PROTEIN S11"/>
    <property type="match status" value="1"/>
</dbReference>
<evidence type="ECO:0000313" key="8">
    <source>
        <dbReference type="EMBL" id="OGE84281.1"/>
    </source>
</evidence>
<evidence type="ECO:0000256" key="2">
    <source>
        <dbReference type="ARBA" id="ARBA00022730"/>
    </source>
</evidence>
<evidence type="ECO:0000256" key="1">
    <source>
        <dbReference type="ARBA" id="ARBA00006194"/>
    </source>
</evidence>
<accession>A0A1F5P334</accession>
<comment type="function">
    <text evidence="6">Located on the platform of the 30S subunit, it bridges several disparate RNA helices of the 16S rRNA. Forms part of the Shine-Dalgarno cleft in the 70S ribosome.</text>
</comment>
<evidence type="ECO:0000313" key="9">
    <source>
        <dbReference type="Proteomes" id="UP000176339"/>
    </source>
</evidence>
<dbReference type="GO" id="GO:1990904">
    <property type="term" value="C:ribonucleoprotein complex"/>
    <property type="evidence" value="ECO:0007669"/>
    <property type="project" value="UniProtKB-KW"/>
</dbReference>
<dbReference type="NCBIfam" id="TIGR03632">
    <property type="entry name" value="uS11_bact"/>
    <property type="match status" value="1"/>
</dbReference>
<gene>
    <name evidence="6" type="primary">rpsK</name>
    <name evidence="8" type="ORF">A2846_02980</name>
</gene>
<keyword evidence="2 6" id="KW-0699">rRNA-binding</keyword>
<keyword evidence="5 6" id="KW-0687">Ribonucleoprotein</keyword>
<feature type="region of interest" description="Disordered" evidence="7">
    <location>
        <begin position="1"/>
        <end position="22"/>
    </location>
</feature>
<reference evidence="8 9" key="1">
    <citation type="journal article" date="2016" name="Nat. Commun.">
        <title>Thousands of microbial genomes shed light on interconnected biogeochemical processes in an aquifer system.</title>
        <authorList>
            <person name="Anantharaman K."/>
            <person name="Brown C.T."/>
            <person name="Hug L.A."/>
            <person name="Sharon I."/>
            <person name="Castelle C.J."/>
            <person name="Probst A.J."/>
            <person name="Thomas B.C."/>
            <person name="Singh A."/>
            <person name="Wilkins M.J."/>
            <person name="Karaoz U."/>
            <person name="Brodie E.L."/>
            <person name="Williams K.H."/>
            <person name="Hubbard S.S."/>
            <person name="Banfield J.F."/>
        </authorList>
    </citation>
    <scope>NUCLEOTIDE SEQUENCE [LARGE SCALE GENOMIC DNA]</scope>
</reference>
<keyword evidence="3 6" id="KW-0694">RNA-binding</keyword>
<keyword evidence="4 6" id="KW-0689">Ribosomal protein</keyword>
<dbReference type="InterPro" id="IPR036967">
    <property type="entry name" value="Ribosomal_uS11_sf"/>
</dbReference>
<dbReference type="Pfam" id="PF00411">
    <property type="entry name" value="Ribosomal_S11"/>
    <property type="match status" value="1"/>
</dbReference>
<dbReference type="GO" id="GO:0003735">
    <property type="term" value="F:structural constituent of ribosome"/>
    <property type="evidence" value="ECO:0007669"/>
    <property type="project" value="InterPro"/>
</dbReference>
<dbReference type="InterPro" id="IPR019981">
    <property type="entry name" value="Ribosomal_uS11_bac-type"/>
</dbReference>
<evidence type="ECO:0000256" key="6">
    <source>
        <dbReference type="HAMAP-Rule" id="MF_01310"/>
    </source>
</evidence>
<dbReference type="AlphaFoldDB" id="A0A1F5P334"/>
<dbReference type="GO" id="GO:0006412">
    <property type="term" value="P:translation"/>
    <property type="evidence" value="ECO:0007669"/>
    <property type="project" value="UniProtKB-UniRule"/>
</dbReference>
<evidence type="ECO:0000256" key="4">
    <source>
        <dbReference type="ARBA" id="ARBA00022980"/>
    </source>
</evidence>
<protein>
    <recommendedName>
        <fullName evidence="6">Small ribosomal subunit protein uS11</fullName>
    </recommendedName>
</protein>
<evidence type="ECO:0000256" key="7">
    <source>
        <dbReference type="SAM" id="MobiDB-lite"/>
    </source>
</evidence>
<dbReference type="GO" id="GO:0005840">
    <property type="term" value="C:ribosome"/>
    <property type="evidence" value="ECO:0007669"/>
    <property type="project" value="UniProtKB-KW"/>
</dbReference>
<evidence type="ECO:0000256" key="3">
    <source>
        <dbReference type="ARBA" id="ARBA00022884"/>
    </source>
</evidence>
<sequence>MEGGADAKSGAAGAKTKKSKRKVPRGKIYIQSTYNNTIITVTDEKGQVIGWGSAGHTGFKGSKKSTPYAAQRTMEDTMERLKNVGLTEVEVFVRGIGSGREAAVRALQSTGLSVLTIKDTTPIRHGGVRPKKVRRV</sequence>
<dbReference type="Gene3D" id="3.30.420.80">
    <property type="entry name" value="Ribosomal protein S11"/>
    <property type="match status" value="1"/>
</dbReference>
<comment type="caution">
    <text evidence="8">The sequence shown here is derived from an EMBL/GenBank/DDBJ whole genome shotgun (WGS) entry which is preliminary data.</text>
</comment>
<feature type="compositionally biased region" description="Low complexity" evidence="7">
    <location>
        <begin position="1"/>
        <end position="14"/>
    </location>
</feature>
<comment type="subunit">
    <text evidence="6">Part of the 30S ribosomal subunit. Interacts with proteins S7 and S18. Binds to IF-3.</text>
</comment>